<organism evidence="2 3">
    <name type="scientific">Durusdinium trenchii</name>
    <dbReference type="NCBI Taxonomy" id="1381693"/>
    <lineage>
        <taxon>Eukaryota</taxon>
        <taxon>Sar</taxon>
        <taxon>Alveolata</taxon>
        <taxon>Dinophyceae</taxon>
        <taxon>Suessiales</taxon>
        <taxon>Symbiodiniaceae</taxon>
        <taxon>Durusdinium</taxon>
    </lineage>
</organism>
<comment type="caution">
    <text evidence="2">The sequence shown here is derived from an EMBL/GenBank/DDBJ whole genome shotgun (WGS) entry which is preliminary data.</text>
</comment>
<name>A0ABP0LPQ8_9DINO</name>
<sequence>MSTLLDSTEALKKRALEVHLTEAEVTALVANGVVSLAQLAFAAAGPGQTASDEQIRNLFLPHVTTNMETLASMKRLIFEAQTMVAQEMKTKVARKEETSVLATLAPAERDTRIEAQRKRLQGLLLRGDEEVAHACYDLVLNLLDKDTLVYLGPEKFYTRKTELLQKKPPKELSIDQNSLIIKDKSADHTCSAKTELELVQALRRRALAFDLVGACSYEVMNRYHSELVQHLQEDPPPGYHPITVAQILRADRAAFLHIAERLTSLRRTAAANSLWNCPWSTLSHTRPSAFICSPWAELTLPPLQPRQLRSPSHLRRPKPRPPAAALSPSVLPTLATARAKESDPRAEARMFPRHSSARRLRMGRVNAFAGPTTLRVDAQRPLLAKSALEGFTFAPSPDVGSLTPCRNTLDYPHRQVKRGFLHRSKPRFVISLWPSFSQLKFLQGPVG</sequence>
<feature type="region of interest" description="Disordered" evidence="1">
    <location>
        <begin position="306"/>
        <end position="331"/>
    </location>
</feature>
<keyword evidence="3" id="KW-1185">Reference proteome</keyword>
<gene>
    <name evidence="2" type="ORF">SCF082_LOCUS23837</name>
</gene>
<reference evidence="2 3" key="1">
    <citation type="submission" date="2024-02" db="EMBL/GenBank/DDBJ databases">
        <authorList>
            <person name="Chen Y."/>
            <person name="Shah S."/>
            <person name="Dougan E. K."/>
            <person name="Thang M."/>
            <person name="Chan C."/>
        </authorList>
    </citation>
    <scope>NUCLEOTIDE SEQUENCE [LARGE SCALE GENOMIC DNA]</scope>
</reference>
<evidence type="ECO:0000313" key="2">
    <source>
        <dbReference type="EMBL" id="CAK9041188.1"/>
    </source>
</evidence>
<dbReference type="EMBL" id="CAXAMM010017447">
    <property type="protein sequence ID" value="CAK9041188.1"/>
    <property type="molecule type" value="Genomic_DNA"/>
</dbReference>
<proteinExistence type="predicted"/>
<accession>A0ABP0LPQ8</accession>
<protein>
    <submittedName>
        <fullName evidence="2">Uncharacterized protein</fullName>
    </submittedName>
</protein>
<dbReference type="Proteomes" id="UP001642464">
    <property type="component" value="Unassembled WGS sequence"/>
</dbReference>
<evidence type="ECO:0000256" key="1">
    <source>
        <dbReference type="SAM" id="MobiDB-lite"/>
    </source>
</evidence>
<evidence type="ECO:0000313" key="3">
    <source>
        <dbReference type="Proteomes" id="UP001642464"/>
    </source>
</evidence>